<feature type="region of interest" description="Disordered" evidence="1">
    <location>
        <begin position="148"/>
        <end position="167"/>
    </location>
</feature>
<feature type="compositionally biased region" description="Low complexity" evidence="1">
    <location>
        <begin position="108"/>
        <end position="123"/>
    </location>
</feature>
<gene>
    <name evidence="2" type="ORF">MKK02DRAFT_43044</name>
</gene>
<feature type="compositionally biased region" description="Basic and acidic residues" evidence="1">
    <location>
        <begin position="148"/>
        <end position="157"/>
    </location>
</feature>
<organism evidence="2 3">
    <name type="scientific">Dioszegia hungarica</name>
    <dbReference type="NCBI Taxonomy" id="4972"/>
    <lineage>
        <taxon>Eukaryota</taxon>
        <taxon>Fungi</taxon>
        <taxon>Dikarya</taxon>
        <taxon>Basidiomycota</taxon>
        <taxon>Agaricomycotina</taxon>
        <taxon>Tremellomycetes</taxon>
        <taxon>Tremellales</taxon>
        <taxon>Bulleribasidiaceae</taxon>
        <taxon>Dioszegia</taxon>
    </lineage>
</organism>
<dbReference type="PANTHER" id="PTHR28218">
    <property type="entry name" value="VPS4-ASSOCIATED PROTEIN 1"/>
    <property type="match status" value="1"/>
</dbReference>
<comment type="caution">
    <text evidence="2">The sequence shown here is derived from an EMBL/GenBank/DDBJ whole genome shotgun (WGS) entry which is preliminary data.</text>
</comment>
<proteinExistence type="predicted"/>
<dbReference type="Proteomes" id="UP001164286">
    <property type="component" value="Unassembled WGS sequence"/>
</dbReference>
<dbReference type="EMBL" id="JAKWFO010000003">
    <property type="protein sequence ID" value="KAI9638644.1"/>
    <property type="molecule type" value="Genomic_DNA"/>
</dbReference>
<protein>
    <submittedName>
        <fullName evidence="2">VPS4-associated protein 1</fullName>
    </submittedName>
</protein>
<dbReference type="GeneID" id="77731461"/>
<dbReference type="GO" id="GO:0007034">
    <property type="term" value="P:vacuolar transport"/>
    <property type="evidence" value="ECO:0007669"/>
    <property type="project" value="TreeGrafter"/>
</dbReference>
<evidence type="ECO:0000256" key="1">
    <source>
        <dbReference type="SAM" id="MobiDB-lite"/>
    </source>
</evidence>
<evidence type="ECO:0000313" key="2">
    <source>
        <dbReference type="EMBL" id="KAI9638644.1"/>
    </source>
</evidence>
<accession>A0AA38HFK2</accession>
<feature type="region of interest" description="Disordered" evidence="1">
    <location>
        <begin position="58"/>
        <end position="123"/>
    </location>
</feature>
<reference evidence="2" key="1">
    <citation type="journal article" date="2022" name="G3 (Bethesda)">
        <title>High quality genome of the basidiomycete yeast Dioszegia hungarica PDD-24b-2 isolated from cloud water.</title>
        <authorList>
            <person name="Jarrige D."/>
            <person name="Haridas S."/>
            <person name="Bleykasten-Grosshans C."/>
            <person name="Joly M."/>
            <person name="Nadalig T."/>
            <person name="Sancelme M."/>
            <person name="Vuilleumier S."/>
            <person name="Grigoriev I.V."/>
            <person name="Amato P."/>
            <person name="Bringel F."/>
        </authorList>
    </citation>
    <scope>NUCLEOTIDE SEQUENCE</scope>
    <source>
        <strain evidence="2">PDD-24b-2</strain>
    </source>
</reference>
<dbReference type="AlphaFoldDB" id="A0AA38HFK2"/>
<evidence type="ECO:0000313" key="3">
    <source>
        <dbReference type="Proteomes" id="UP001164286"/>
    </source>
</evidence>
<dbReference type="PANTHER" id="PTHR28218:SF1">
    <property type="entry name" value="VPS4-ASSOCIATED PROTEIN 1"/>
    <property type="match status" value="1"/>
</dbReference>
<name>A0AA38HFK2_9TREE</name>
<dbReference type="InterPro" id="IPR013640">
    <property type="entry name" value="Vfa1"/>
</dbReference>
<dbReference type="RefSeq" id="XP_052948421.1">
    <property type="nucleotide sequence ID" value="XM_053092256.1"/>
</dbReference>
<keyword evidence="3" id="KW-1185">Reference proteome</keyword>
<sequence>MASASTPPLQNIYYERKVATPRSCYICRRETTTVLATLNTQDFVYTCEGHLTDPGFASLIPSAPPAPSGPSAEDVKRVISEYESRKTKKDDSAKSDKDSKDKEKEKASATPPATASPVPVATPAATHRKFALHRQIFDMRRNEIKRKEMGMRAKEVGKGLPQVPRGF</sequence>
<dbReference type="Pfam" id="PF08432">
    <property type="entry name" value="Vfa1"/>
    <property type="match status" value="1"/>
</dbReference>
<feature type="compositionally biased region" description="Basic and acidic residues" evidence="1">
    <location>
        <begin position="73"/>
        <end position="107"/>
    </location>
</feature>
<dbReference type="GO" id="GO:0005768">
    <property type="term" value="C:endosome"/>
    <property type="evidence" value="ECO:0007669"/>
    <property type="project" value="TreeGrafter"/>
</dbReference>